<keyword evidence="2" id="KW-0813">Transport</keyword>
<dbReference type="PROSITE" id="PS00211">
    <property type="entry name" value="ABC_TRANSPORTER_1"/>
    <property type="match status" value="1"/>
</dbReference>
<dbReference type="HOGENOM" id="CLU_000604_1_2_0"/>
<dbReference type="EMBL" id="CP001823">
    <property type="protein sequence ID" value="ACZ39514.1"/>
    <property type="molecule type" value="Genomic_DNA"/>
</dbReference>
<dbReference type="Pfam" id="PF00005">
    <property type="entry name" value="ABC_tran"/>
    <property type="match status" value="1"/>
</dbReference>
<feature type="domain" description="ABC transporter" evidence="6">
    <location>
        <begin position="3"/>
        <end position="228"/>
    </location>
</feature>
<dbReference type="PANTHER" id="PTHR43335:SF2">
    <property type="entry name" value="ABC TRANSPORTER, ATP-BINDING PROTEIN"/>
    <property type="match status" value="1"/>
</dbReference>
<reference evidence="7 8" key="2">
    <citation type="journal article" date="2010" name="Stand. Genomic Sci.">
        <title>Complete genome sequence of Desulfohalobium retbaense type strain (HR(100)).</title>
        <authorList>
            <person name="Spring S."/>
            <person name="Nolan M."/>
            <person name="Lapidus A."/>
            <person name="Glavina Del Rio T."/>
            <person name="Copeland A."/>
            <person name="Tice H."/>
            <person name="Cheng J.F."/>
            <person name="Lucas S."/>
            <person name="Land M."/>
            <person name="Chen F."/>
            <person name="Bruce D."/>
            <person name="Goodwin L."/>
            <person name="Pitluck S."/>
            <person name="Ivanova N."/>
            <person name="Mavromatis K."/>
            <person name="Mikhailova N."/>
            <person name="Pati A."/>
            <person name="Chen A."/>
            <person name="Palaniappan K."/>
            <person name="Hauser L."/>
            <person name="Chang Y.J."/>
            <person name="Jeffries C.D."/>
            <person name="Munk C."/>
            <person name="Kiss H."/>
            <person name="Chain P."/>
            <person name="Han C."/>
            <person name="Brettin T."/>
            <person name="Detter J.C."/>
            <person name="Schuler E."/>
            <person name="Goker M."/>
            <person name="Rohde M."/>
            <person name="Bristow J."/>
            <person name="Eisen J.A."/>
            <person name="Markowitz V."/>
            <person name="Hugenholtz P."/>
            <person name="Kyrpides N.C."/>
            <person name="Klenk H.P."/>
        </authorList>
    </citation>
    <scope>NUCLEOTIDE SEQUENCE [LARGE SCALE GENOMIC DNA]</scope>
    <source>
        <strain evidence="8">ATCC 49802 / DSM 20745 / S 6022</strain>
    </source>
</reference>
<dbReference type="InterPro" id="IPR003593">
    <property type="entry name" value="AAA+_ATPase"/>
</dbReference>
<accession>D1C5W2</accession>
<evidence type="ECO:0000256" key="3">
    <source>
        <dbReference type="ARBA" id="ARBA00022741"/>
    </source>
</evidence>
<organism evidence="7 8">
    <name type="scientific">Sphaerobacter thermophilus (strain ATCC 49802 / DSM 20745 / KCCM 41009 / NCIMB 13125 / S 6022)</name>
    <dbReference type="NCBI Taxonomy" id="479434"/>
    <lineage>
        <taxon>Bacteria</taxon>
        <taxon>Pseudomonadati</taxon>
        <taxon>Thermomicrobiota</taxon>
        <taxon>Thermomicrobia</taxon>
        <taxon>Sphaerobacterales</taxon>
        <taxon>Sphaerobacterineae</taxon>
        <taxon>Sphaerobacteraceae</taxon>
        <taxon>Sphaerobacter</taxon>
    </lineage>
</organism>
<gene>
    <name evidence="7" type="ordered locus">Sthe_2086</name>
</gene>
<keyword evidence="8" id="KW-1185">Reference proteome</keyword>
<dbReference type="PROSITE" id="PS50893">
    <property type="entry name" value="ABC_TRANSPORTER_2"/>
    <property type="match status" value="1"/>
</dbReference>
<keyword evidence="3" id="KW-0547">Nucleotide-binding</keyword>
<dbReference type="InterPro" id="IPR003439">
    <property type="entry name" value="ABC_transporter-like_ATP-bd"/>
</dbReference>
<name>D1C5W2_SPHTD</name>
<keyword evidence="4" id="KW-0067">ATP-binding</keyword>
<evidence type="ECO:0000259" key="6">
    <source>
        <dbReference type="PROSITE" id="PS50893"/>
    </source>
</evidence>
<dbReference type="STRING" id="479434.Sthe_2086"/>
<evidence type="ECO:0000256" key="5">
    <source>
        <dbReference type="SAM" id="MobiDB-lite"/>
    </source>
</evidence>
<protein>
    <submittedName>
        <fullName evidence="7">ABC transporter related protein</fullName>
    </submittedName>
</protein>
<dbReference type="RefSeq" id="WP_012872560.1">
    <property type="nucleotide sequence ID" value="NC_013523.1"/>
</dbReference>
<dbReference type="SMART" id="SM00382">
    <property type="entry name" value="AAA"/>
    <property type="match status" value="1"/>
</dbReference>
<dbReference type="PANTHER" id="PTHR43335">
    <property type="entry name" value="ABC TRANSPORTER, ATP-BINDING PROTEIN"/>
    <property type="match status" value="1"/>
</dbReference>
<evidence type="ECO:0000313" key="7">
    <source>
        <dbReference type="EMBL" id="ACZ39514.1"/>
    </source>
</evidence>
<dbReference type="Gene3D" id="3.40.50.300">
    <property type="entry name" value="P-loop containing nucleotide triphosphate hydrolases"/>
    <property type="match status" value="1"/>
</dbReference>
<dbReference type="InterPro" id="IPR027417">
    <property type="entry name" value="P-loop_NTPase"/>
</dbReference>
<dbReference type="Proteomes" id="UP000002027">
    <property type="component" value="Chromosome 1"/>
</dbReference>
<reference evidence="8" key="1">
    <citation type="submission" date="2009-11" db="EMBL/GenBank/DDBJ databases">
        <title>The complete chromosome 1 of Sphaerobacter thermophilus DSM 20745.</title>
        <authorList>
            <person name="Lucas S."/>
            <person name="Copeland A."/>
            <person name="Lapidus A."/>
            <person name="Glavina del Rio T."/>
            <person name="Dalin E."/>
            <person name="Tice H."/>
            <person name="Bruce D."/>
            <person name="Goodwin L."/>
            <person name="Pitluck S."/>
            <person name="Kyrpides N."/>
            <person name="Mavromatis K."/>
            <person name="Ivanova N."/>
            <person name="Mikhailova N."/>
            <person name="LaButti K.M."/>
            <person name="Clum A."/>
            <person name="Sun H.I."/>
            <person name="Brettin T."/>
            <person name="Detter J.C."/>
            <person name="Han C."/>
            <person name="Larimer F."/>
            <person name="Land M."/>
            <person name="Hauser L."/>
            <person name="Markowitz V."/>
            <person name="Cheng J.F."/>
            <person name="Hugenholtz P."/>
            <person name="Woyke T."/>
            <person name="Wu D."/>
            <person name="Steenblock K."/>
            <person name="Schneider S."/>
            <person name="Pukall R."/>
            <person name="Goeker M."/>
            <person name="Klenk H.P."/>
            <person name="Eisen J.A."/>
        </authorList>
    </citation>
    <scope>NUCLEOTIDE SEQUENCE [LARGE SCALE GENOMIC DNA]</scope>
    <source>
        <strain evidence="8">ATCC 49802 / DSM 20745 / S 6022</strain>
    </source>
</reference>
<feature type="compositionally biased region" description="Basic and acidic residues" evidence="5">
    <location>
        <begin position="294"/>
        <end position="307"/>
    </location>
</feature>
<sequence length="307" mass="32672">MELIAEGLTKRYGDVPALTGVSLHAGPGVLAVLGPNGSGKTTLLRILATALRPDAGRASFAGRDYASDPRPLRRRIGYLPQEIDLPGHLTPRGFLHYVARLKGIQPEPQADMLLQDLGLGDLANRPLRTLSGGQARLVALAQALLGRPRLLILDEPLTGLDTTERARVLRIIAGPPGERVVVLSSHVPADIEAGAAAVLVLQQGTVRAQGTIDTVRALAAGQVHEVTIPTADLEDTLRICQVSQMTLHADHALLRVVGPLPPGLTGVPVTPTLEDAYLWVQAIPPHPQPLSHKGRGEEDRRRLATDA</sequence>
<dbReference type="InParanoid" id="D1C5W2"/>
<dbReference type="GO" id="GO:0016887">
    <property type="term" value="F:ATP hydrolysis activity"/>
    <property type="evidence" value="ECO:0007669"/>
    <property type="project" value="InterPro"/>
</dbReference>
<dbReference type="InterPro" id="IPR017871">
    <property type="entry name" value="ABC_transporter-like_CS"/>
</dbReference>
<dbReference type="GO" id="GO:0005524">
    <property type="term" value="F:ATP binding"/>
    <property type="evidence" value="ECO:0007669"/>
    <property type="project" value="UniProtKB-KW"/>
</dbReference>
<dbReference type="SUPFAM" id="SSF52540">
    <property type="entry name" value="P-loop containing nucleoside triphosphate hydrolases"/>
    <property type="match status" value="1"/>
</dbReference>
<comment type="similarity">
    <text evidence="1">Belongs to the ABC transporter superfamily.</text>
</comment>
<evidence type="ECO:0000256" key="4">
    <source>
        <dbReference type="ARBA" id="ARBA00022840"/>
    </source>
</evidence>
<dbReference type="eggNOG" id="COG1131">
    <property type="taxonomic scope" value="Bacteria"/>
</dbReference>
<proteinExistence type="inferred from homology"/>
<evidence type="ECO:0000313" key="8">
    <source>
        <dbReference type="Proteomes" id="UP000002027"/>
    </source>
</evidence>
<dbReference type="AlphaFoldDB" id="D1C5W2"/>
<feature type="region of interest" description="Disordered" evidence="5">
    <location>
        <begin position="287"/>
        <end position="307"/>
    </location>
</feature>
<dbReference type="KEGG" id="sti:Sthe_2086"/>
<evidence type="ECO:0000256" key="2">
    <source>
        <dbReference type="ARBA" id="ARBA00022448"/>
    </source>
</evidence>
<evidence type="ECO:0000256" key="1">
    <source>
        <dbReference type="ARBA" id="ARBA00005417"/>
    </source>
</evidence>